<name>A0A4Y6Q239_PERCE</name>
<dbReference type="EMBL" id="CP041186">
    <property type="protein sequence ID" value="QDG54539.1"/>
    <property type="molecule type" value="Genomic_DNA"/>
</dbReference>
<dbReference type="Proteomes" id="UP000315995">
    <property type="component" value="Chromosome"/>
</dbReference>
<feature type="compositionally biased region" description="Basic and acidic residues" evidence="1">
    <location>
        <begin position="58"/>
        <end position="67"/>
    </location>
</feature>
<gene>
    <name evidence="2" type="ORF">FIV42_28480</name>
</gene>
<protein>
    <submittedName>
        <fullName evidence="2">Uncharacterized protein</fullName>
    </submittedName>
</protein>
<dbReference type="AlphaFoldDB" id="A0A4Y6Q239"/>
<organism evidence="2 3">
    <name type="scientific">Persicimonas caeni</name>
    <dbReference type="NCBI Taxonomy" id="2292766"/>
    <lineage>
        <taxon>Bacteria</taxon>
        <taxon>Deltaproteobacteria</taxon>
        <taxon>Bradymonadales</taxon>
        <taxon>Bradymonadaceae</taxon>
        <taxon>Persicimonas</taxon>
    </lineage>
</organism>
<feature type="region of interest" description="Disordered" evidence="1">
    <location>
        <begin position="58"/>
        <end position="79"/>
    </location>
</feature>
<keyword evidence="3" id="KW-1185">Reference proteome</keyword>
<evidence type="ECO:0000313" key="2">
    <source>
        <dbReference type="EMBL" id="QDG54539.1"/>
    </source>
</evidence>
<evidence type="ECO:0000313" key="3">
    <source>
        <dbReference type="Proteomes" id="UP000315995"/>
    </source>
</evidence>
<dbReference type="RefSeq" id="WP_141200983.1">
    <property type="nucleotide sequence ID" value="NZ_CP041186.1"/>
</dbReference>
<accession>A0A5B8YD45</accession>
<evidence type="ECO:0000256" key="1">
    <source>
        <dbReference type="SAM" id="MobiDB-lite"/>
    </source>
</evidence>
<accession>A0A4Y6Q239</accession>
<proteinExistence type="predicted"/>
<reference evidence="2 3" key="1">
    <citation type="submission" date="2019-06" db="EMBL/GenBank/DDBJ databases">
        <title>Persicimonas caeni gen. nov., sp. nov., a predatory bacterium isolated from solar saltern.</title>
        <authorList>
            <person name="Wang S."/>
        </authorList>
    </citation>
    <scope>NUCLEOTIDE SEQUENCE [LARGE SCALE GENOMIC DNA]</scope>
    <source>
        <strain evidence="2 3">YN101</strain>
    </source>
</reference>
<sequence length="79" mass="8741">MARRRRRIPRKKNSRWLILAQVLTLVGVLVFILLFRDLIANGAGEAFGSFGPTDVKVEKPVETEKPAEQAAPTKGAQPD</sequence>